<keyword evidence="10" id="KW-0997">Cell inner membrane</keyword>
<keyword evidence="10" id="KW-1003">Cell membrane</keyword>
<dbReference type="Proteomes" id="UP000509367">
    <property type="component" value="Chromosome"/>
</dbReference>
<evidence type="ECO:0000256" key="5">
    <source>
        <dbReference type="ARBA" id="ARBA00022692"/>
    </source>
</evidence>
<evidence type="ECO:0000256" key="6">
    <source>
        <dbReference type="ARBA" id="ARBA00022968"/>
    </source>
</evidence>
<dbReference type="GO" id="GO:0005886">
    <property type="term" value="C:plasma membrane"/>
    <property type="evidence" value="ECO:0007669"/>
    <property type="project" value="UniProtKB-SubCell"/>
</dbReference>
<keyword evidence="6 10" id="KW-0735">Signal-anchor</keyword>
<protein>
    <recommendedName>
        <fullName evidence="4 10">Cytochrome c oxidase assembly protein CtaG</fullName>
    </recommendedName>
</protein>
<keyword evidence="13" id="KW-1185">Reference proteome</keyword>
<evidence type="ECO:0000256" key="4">
    <source>
        <dbReference type="ARBA" id="ARBA00015384"/>
    </source>
</evidence>
<evidence type="ECO:0000256" key="9">
    <source>
        <dbReference type="ARBA" id="ARBA00023136"/>
    </source>
</evidence>
<dbReference type="SUPFAM" id="SSF110111">
    <property type="entry name" value="Ctag/Cox11"/>
    <property type="match status" value="1"/>
</dbReference>
<reference evidence="12 13" key="1">
    <citation type="submission" date="2020-06" db="EMBL/GenBank/DDBJ databases">
        <title>Oricola thermophila sp. nov. isolated from a tidal sediments.</title>
        <authorList>
            <person name="Kwon K.K."/>
            <person name="Yang S.-H."/>
            <person name="Park M.-J."/>
        </authorList>
    </citation>
    <scope>NUCLEOTIDE SEQUENCE [LARGE SCALE GENOMIC DNA]</scope>
    <source>
        <strain evidence="12 13">MEBiC13590</strain>
    </source>
</reference>
<dbReference type="Gene3D" id="2.60.370.10">
    <property type="entry name" value="Ctag/Cox11"/>
    <property type="match status" value="1"/>
</dbReference>
<organism evidence="12 13">
    <name type="scientific">Oricola thermophila</name>
    <dbReference type="NCBI Taxonomy" id="2742145"/>
    <lineage>
        <taxon>Bacteria</taxon>
        <taxon>Pseudomonadati</taxon>
        <taxon>Pseudomonadota</taxon>
        <taxon>Alphaproteobacteria</taxon>
        <taxon>Hyphomicrobiales</taxon>
        <taxon>Ahrensiaceae</taxon>
        <taxon>Oricola</taxon>
    </lineage>
</organism>
<dbReference type="GO" id="GO:0008535">
    <property type="term" value="P:respiratory chain complex IV assembly"/>
    <property type="evidence" value="ECO:0007669"/>
    <property type="project" value="UniProtKB-UniRule"/>
</dbReference>
<feature type="transmembrane region" description="Helical" evidence="11">
    <location>
        <begin position="64"/>
        <end position="85"/>
    </location>
</feature>
<evidence type="ECO:0000256" key="3">
    <source>
        <dbReference type="ARBA" id="ARBA00009620"/>
    </source>
</evidence>
<dbReference type="PANTHER" id="PTHR21320:SF3">
    <property type="entry name" value="CYTOCHROME C OXIDASE ASSEMBLY PROTEIN COX11, MITOCHONDRIAL-RELATED"/>
    <property type="match status" value="1"/>
</dbReference>
<evidence type="ECO:0000256" key="2">
    <source>
        <dbReference type="ARBA" id="ARBA00004382"/>
    </source>
</evidence>
<evidence type="ECO:0000256" key="10">
    <source>
        <dbReference type="HAMAP-Rule" id="MF_00155"/>
    </source>
</evidence>
<dbReference type="NCBIfam" id="NF003465">
    <property type="entry name" value="PRK05089.1"/>
    <property type="match status" value="1"/>
</dbReference>
<dbReference type="Pfam" id="PF04442">
    <property type="entry name" value="CtaG_Cox11"/>
    <property type="match status" value="1"/>
</dbReference>
<dbReference type="HAMAP" id="MF_00155">
    <property type="entry name" value="CtaG"/>
    <property type="match status" value="1"/>
</dbReference>
<name>A0A6N1VGT7_9HYPH</name>
<gene>
    <name evidence="10" type="primary">ctaG</name>
    <name evidence="12" type="ORF">HTY61_10645</name>
</gene>
<sequence>MPRRRPSAGAPSPSAWCWRHSPSSYTSARGPRWASPFSTGRFEDRVNMTNAMQDNTSANRRSNVVIAVACVGFFAGMVGMAYASVPLYRLFCQVTGYGGTTQVADAPTGVVLDRDITVRFDANTSGIGWEFRPLQRSVTIPIGETTQIAYMARNMTSQTVTGTATFNVTPQAAGAYFNKMECFCFTEQTLAPGEEMEMPVVFFVDPDIVDSEELEGISAITLSYTFFPVDEPKPVAQTVTDADVTQTIQ</sequence>
<dbReference type="InterPro" id="IPR007533">
    <property type="entry name" value="Cyt_c_oxidase_assmbl_CtaG"/>
</dbReference>
<dbReference type="AlphaFoldDB" id="A0A6N1VGT7"/>
<evidence type="ECO:0000313" key="13">
    <source>
        <dbReference type="Proteomes" id="UP000509367"/>
    </source>
</evidence>
<comment type="similarity">
    <text evidence="3 10">Belongs to the COX11/CtaG family.</text>
</comment>
<evidence type="ECO:0000256" key="7">
    <source>
        <dbReference type="ARBA" id="ARBA00022989"/>
    </source>
</evidence>
<feature type="topological domain" description="Cytoplasmic" evidence="10">
    <location>
        <begin position="1"/>
        <end position="61"/>
    </location>
</feature>
<accession>A0A6N1VGT7</accession>
<comment type="subcellular location">
    <subcellularLocation>
        <location evidence="2 10">Cell inner membrane</location>
        <topology evidence="2 10">Single-pass type II membrane protein</topology>
        <orientation evidence="2 10">Periplasmic side</orientation>
    </subcellularLocation>
</comment>
<feature type="topological domain" description="Periplasmic" evidence="10">
    <location>
        <begin position="85"/>
        <end position="249"/>
    </location>
</feature>
<dbReference type="InterPro" id="IPR023471">
    <property type="entry name" value="CtaG/Cox11_dom_sf"/>
</dbReference>
<dbReference type="PANTHER" id="PTHR21320">
    <property type="entry name" value="CYTOCHROME C OXIDASE ASSEMBLY PROTEIN COX11-RELATED"/>
    <property type="match status" value="1"/>
</dbReference>
<keyword evidence="5 10" id="KW-0812">Transmembrane</keyword>
<dbReference type="FunFam" id="2.60.370.10:FF:000001">
    <property type="entry name" value="COX11 cytochrome c oxidase assembly homolog"/>
    <property type="match status" value="1"/>
</dbReference>
<comment type="function">
    <text evidence="1 10">Exerts its effect at some terminal stage of cytochrome c oxidase synthesis, probably by being involved in the insertion of the copper B into subunit I.</text>
</comment>
<evidence type="ECO:0000256" key="1">
    <source>
        <dbReference type="ARBA" id="ARBA00004007"/>
    </source>
</evidence>
<keyword evidence="9 10" id="KW-0472">Membrane</keyword>
<evidence type="ECO:0000313" key="12">
    <source>
        <dbReference type="EMBL" id="QKV18875.1"/>
    </source>
</evidence>
<keyword evidence="8 10" id="KW-0186">Copper</keyword>
<evidence type="ECO:0000256" key="8">
    <source>
        <dbReference type="ARBA" id="ARBA00023008"/>
    </source>
</evidence>
<proteinExistence type="inferred from homology"/>
<evidence type="ECO:0000256" key="11">
    <source>
        <dbReference type="SAM" id="Phobius"/>
    </source>
</evidence>
<keyword evidence="7 10" id="KW-1133">Transmembrane helix</keyword>
<dbReference type="GO" id="GO:0005507">
    <property type="term" value="F:copper ion binding"/>
    <property type="evidence" value="ECO:0007669"/>
    <property type="project" value="InterPro"/>
</dbReference>
<dbReference type="KEGG" id="orm:HTY61_10645"/>
<dbReference type="EMBL" id="CP054836">
    <property type="protein sequence ID" value="QKV18875.1"/>
    <property type="molecule type" value="Genomic_DNA"/>
</dbReference>